<dbReference type="PANTHER" id="PTHR43298:SF2">
    <property type="entry name" value="FMN_FAD EXPORTER YEEO-RELATED"/>
    <property type="match status" value="1"/>
</dbReference>
<organism evidence="3 4">
    <name type="scientific">Yoonia phaeophyticola</name>
    <dbReference type="NCBI Taxonomy" id="3137369"/>
    <lineage>
        <taxon>Bacteria</taxon>
        <taxon>Pseudomonadati</taxon>
        <taxon>Pseudomonadota</taxon>
        <taxon>Alphaproteobacteria</taxon>
        <taxon>Rhodobacterales</taxon>
        <taxon>Paracoccaceae</taxon>
        <taxon>Yoonia</taxon>
    </lineage>
</organism>
<evidence type="ECO:0000256" key="2">
    <source>
        <dbReference type="SAM" id="Phobius"/>
    </source>
</evidence>
<gene>
    <name evidence="3" type="ORF">AABB29_00240</name>
</gene>
<feature type="transmembrane region" description="Helical" evidence="2">
    <location>
        <begin position="48"/>
        <end position="70"/>
    </location>
</feature>
<feature type="transmembrane region" description="Helical" evidence="2">
    <location>
        <begin position="134"/>
        <end position="152"/>
    </location>
</feature>
<proteinExistence type="predicted"/>
<dbReference type="PANTHER" id="PTHR43298">
    <property type="entry name" value="MULTIDRUG RESISTANCE PROTEIN NORM-RELATED"/>
    <property type="match status" value="1"/>
</dbReference>
<keyword evidence="2" id="KW-0472">Membrane</keyword>
<sequence length="455" mass="49129">MQKTDHEHDTPTSWGLFGLAWPLGLKAVMLHGIIVIDFYLVSPLGEPALAAMGLAGAVAGLLLGVLLAFSNATQIRIAQAFGATGPTALKTSFLCGLLINVAATAIGIMLVLFFGSQIIDTFAHTPEIAAQGTSYLYVFLLVVLFEAVAQCFEGHFNGCGRTKITFFGFLIAVPINIGLSIALIYGLYGFPELGLVGAAWGSAAASATRMIFLAARFWRTDRHTLQATGWSKPTFGAALRRHWVFSVPIAGTFISVTFGNQVCMLIYAKMSVFEFAALALILPWVQTAGTFGMAWAQATGIAMAQLLGKGTAEPALDAFLSRAWRGAFVAAGLVALSYLAICLMSERIYDNLQPETVAALFTFLPILLILPFPKGSNAICGQTLRASGDTVRVMNIFIAGQWLCKVPLTAFFVLYLDLHVAWVFALVLVEELFKFPPFHLRLLKGDWKNSQVLDD</sequence>
<dbReference type="InterPro" id="IPR002528">
    <property type="entry name" value="MATE_fam"/>
</dbReference>
<accession>A0ABZ2V961</accession>
<feature type="transmembrane region" description="Helical" evidence="2">
    <location>
        <begin position="356"/>
        <end position="373"/>
    </location>
</feature>
<dbReference type="InterPro" id="IPR050222">
    <property type="entry name" value="MATE_MdtK"/>
</dbReference>
<feature type="transmembrane region" description="Helical" evidence="2">
    <location>
        <begin position="164"/>
        <end position="188"/>
    </location>
</feature>
<dbReference type="Pfam" id="PF01554">
    <property type="entry name" value="MatE"/>
    <property type="match status" value="2"/>
</dbReference>
<dbReference type="Proteomes" id="UP001440612">
    <property type="component" value="Chromosome"/>
</dbReference>
<feature type="transmembrane region" description="Helical" evidence="2">
    <location>
        <begin position="275"/>
        <end position="296"/>
    </location>
</feature>
<keyword evidence="4" id="KW-1185">Reference proteome</keyword>
<feature type="transmembrane region" description="Helical" evidence="2">
    <location>
        <begin position="91"/>
        <end position="114"/>
    </location>
</feature>
<evidence type="ECO:0000313" key="3">
    <source>
        <dbReference type="EMBL" id="WZC49125.1"/>
    </source>
</evidence>
<feature type="transmembrane region" description="Helical" evidence="2">
    <location>
        <begin position="323"/>
        <end position="344"/>
    </location>
</feature>
<keyword evidence="2" id="KW-0812">Transmembrane</keyword>
<name>A0ABZ2V961_9RHOB</name>
<dbReference type="EMBL" id="CP150951">
    <property type="protein sequence ID" value="WZC49125.1"/>
    <property type="molecule type" value="Genomic_DNA"/>
</dbReference>
<protein>
    <submittedName>
        <fullName evidence="3">MATE family efflux transporter</fullName>
    </submittedName>
</protein>
<reference evidence="4" key="1">
    <citation type="submission" date="2024-04" db="EMBL/GenBank/DDBJ databases">
        <title>Phylogenomic analyses of a clade within the roseobacter group suggest taxonomic reassignments of species of the genera Aestuariivita, Citreicella, Loktanella, Nautella, Pelagibaca, Ruegeria, Thalassobius, Thiobacimonas and Tropicibacter, and the proposal o.</title>
        <authorList>
            <person name="Jeon C.O."/>
        </authorList>
    </citation>
    <scope>NUCLEOTIDE SEQUENCE [LARGE SCALE GENOMIC DNA]</scope>
    <source>
        <strain evidence="4">BS5-3</strain>
    </source>
</reference>
<feature type="transmembrane region" description="Helical" evidence="2">
    <location>
        <begin position="12"/>
        <end position="36"/>
    </location>
</feature>
<keyword evidence="2" id="KW-1133">Transmembrane helix</keyword>
<feature type="transmembrane region" description="Helical" evidence="2">
    <location>
        <begin position="243"/>
        <end position="268"/>
    </location>
</feature>
<dbReference type="RefSeq" id="WP_341367236.1">
    <property type="nucleotide sequence ID" value="NZ_CP150951.2"/>
</dbReference>
<keyword evidence="1" id="KW-0813">Transport</keyword>
<evidence type="ECO:0000256" key="1">
    <source>
        <dbReference type="ARBA" id="ARBA00022448"/>
    </source>
</evidence>
<evidence type="ECO:0000313" key="4">
    <source>
        <dbReference type="Proteomes" id="UP001440612"/>
    </source>
</evidence>